<keyword evidence="8" id="KW-0732">Signal</keyword>
<dbReference type="EMBL" id="CP042425">
    <property type="protein sequence ID" value="QEL19608.1"/>
    <property type="molecule type" value="Genomic_DNA"/>
</dbReference>
<dbReference type="KEGG" id="lrs:PX52LOC_06684"/>
<dbReference type="Proteomes" id="UP000324974">
    <property type="component" value="Chromosome"/>
</dbReference>
<feature type="signal peptide" evidence="8">
    <location>
        <begin position="1"/>
        <end position="29"/>
    </location>
</feature>
<evidence type="ECO:0000313" key="9">
    <source>
        <dbReference type="EMBL" id="QEL19608.1"/>
    </source>
</evidence>
<evidence type="ECO:0000256" key="6">
    <source>
        <dbReference type="ARBA" id="ARBA00023136"/>
    </source>
</evidence>
<dbReference type="AlphaFoldDB" id="A0A5C1ARV5"/>
<comment type="subcellular location">
    <subcellularLocation>
        <location evidence="1">Cell outer membrane</location>
    </subcellularLocation>
</comment>
<evidence type="ECO:0000256" key="8">
    <source>
        <dbReference type="SAM" id="SignalP"/>
    </source>
</evidence>
<evidence type="ECO:0000256" key="3">
    <source>
        <dbReference type="ARBA" id="ARBA00022448"/>
    </source>
</evidence>
<dbReference type="RefSeq" id="WP_149113979.1">
    <property type="nucleotide sequence ID" value="NZ_CP042425.1"/>
</dbReference>
<keyword evidence="7" id="KW-0998">Cell outer membrane</keyword>
<name>A0A5C1ARV5_9BACT</name>
<dbReference type="InterPro" id="IPR003423">
    <property type="entry name" value="OMP_efflux"/>
</dbReference>
<dbReference type="PANTHER" id="PTHR30026:SF20">
    <property type="entry name" value="OUTER MEMBRANE PROTEIN TOLC"/>
    <property type="match status" value="1"/>
</dbReference>
<dbReference type="InterPro" id="IPR051906">
    <property type="entry name" value="TolC-like"/>
</dbReference>
<dbReference type="GO" id="GO:0009279">
    <property type="term" value="C:cell outer membrane"/>
    <property type="evidence" value="ECO:0007669"/>
    <property type="project" value="UniProtKB-SubCell"/>
</dbReference>
<evidence type="ECO:0000256" key="5">
    <source>
        <dbReference type="ARBA" id="ARBA00022692"/>
    </source>
</evidence>
<evidence type="ECO:0000256" key="2">
    <source>
        <dbReference type="ARBA" id="ARBA00007613"/>
    </source>
</evidence>
<dbReference type="Pfam" id="PF02321">
    <property type="entry name" value="OEP"/>
    <property type="match status" value="1"/>
</dbReference>
<feature type="chain" id="PRO_5022760406" evidence="8">
    <location>
        <begin position="30"/>
        <end position="517"/>
    </location>
</feature>
<keyword evidence="4" id="KW-1134">Transmembrane beta strand</keyword>
<reference evidence="10" key="1">
    <citation type="submission" date="2019-08" db="EMBL/GenBank/DDBJ databases">
        <title>Limnoglobus roseus gen. nov., sp. nov., a novel freshwater planctomycete with a giant genome from the family Gemmataceae.</title>
        <authorList>
            <person name="Kulichevskaya I.S."/>
            <person name="Naumoff D.G."/>
            <person name="Miroshnikov K."/>
            <person name="Ivanova A."/>
            <person name="Philippov D.A."/>
            <person name="Hakobyan A."/>
            <person name="Rijpstra I.C."/>
            <person name="Sinninghe Damste J.S."/>
            <person name="Liesack W."/>
            <person name="Dedysh S.N."/>
        </authorList>
    </citation>
    <scope>NUCLEOTIDE SEQUENCE [LARGE SCALE GENOMIC DNA]</scope>
    <source>
        <strain evidence="10">PX52</strain>
    </source>
</reference>
<comment type="similarity">
    <text evidence="2">Belongs to the outer membrane factor (OMF) (TC 1.B.17) family.</text>
</comment>
<evidence type="ECO:0000256" key="1">
    <source>
        <dbReference type="ARBA" id="ARBA00004442"/>
    </source>
</evidence>
<dbReference type="GO" id="GO:0015562">
    <property type="term" value="F:efflux transmembrane transporter activity"/>
    <property type="evidence" value="ECO:0007669"/>
    <property type="project" value="InterPro"/>
</dbReference>
<gene>
    <name evidence="9" type="ORF">PX52LOC_06684</name>
</gene>
<dbReference type="OrthoDB" id="266724at2"/>
<proteinExistence type="inferred from homology"/>
<dbReference type="GO" id="GO:1990281">
    <property type="term" value="C:efflux pump complex"/>
    <property type="evidence" value="ECO:0007669"/>
    <property type="project" value="TreeGrafter"/>
</dbReference>
<dbReference type="GO" id="GO:0015288">
    <property type="term" value="F:porin activity"/>
    <property type="evidence" value="ECO:0007669"/>
    <property type="project" value="TreeGrafter"/>
</dbReference>
<dbReference type="PANTHER" id="PTHR30026">
    <property type="entry name" value="OUTER MEMBRANE PROTEIN TOLC"/>
    <property type="match status" value="1"/>
</dbReference>
<evidence type="ECO:0000256" key="7">
    <source>
        <dbReference type="ARBA" id="ARBA00023237"/>
    </source>
</evidence>
<keyword evidence="5" id="KW-0812">Transmembrane</keyword>
<organism evidence="9 10">
    <name type="scientific">Limnoglobus roseus</name>
    <dbReference type="NCBI Taxonomy" id="2598579"/>
    <lineage>
        <taxon>Bacteria</taxon>
        <taxon>Pseudomonadati</taxon>
        <taxon>Planctomycetota</taxon>
        <taxon>Planctomycetia</taxon>
        <taxon>Gemmatales</taxon>
        <taxon>Gemmataceae</taxon>
        <taxon>Limnoglobus</taxon>
    </lineage>
</organism>
<dbReference type="SUPFAM" id="SSF56954">
    <property type="entry name" value="Outer membrane efflux proteins (OEP)"/>
    <property type="match status" value="1"/>
</dbReference>
<sequence length="517" mass="55312">MVRTSFPRWCVRWFGVGCVGLLVAGHAFGQQPPRVNAQQSIPDAPPGTILQPGECPIDLGSALSLAGVENPQLLLARQRVLEATAVRQLAAAQLLPNVNVGTNYDLHRGVLQQSAGTILPVNRDAAYVGLGANSVGGGTVSVPGLNYNLNVGSAWYGYLATRQRQVTAGAAADAVRNDVLLRVCLAYLDLVRAEQRRAIAIQNRTDAAEIARLTDVYAKGGQGKKSDADRAAVELRRRDAETAQTEADMLTASARLCGLLNLDPTTRLKAVEGWAVPTPLVPATMTLPDLLATALLQRPELAARRSDIRQSLYELSLAKVLPFSPNVVLGFSAGGFGGGSNLIAAAGTGPRFGDFDTRTDLDVAVFWTFRNLGVGNLALARAADSRMKQSRLRELETLNVVRGEVAEAHARSAARLVQIDAAEKAVRASAEAYREDLTRIRGGQGLPLEVVDSLRLLNRSQTEYLDAIVDYNRAQFQLWVALGRPPADCLTRPVEAHVGPRVVALPSAVHQLSAAKP</sequence>
<evidence type="ECO:0000313" key="10">
    <source>
        <dbReference type="Proteomes" id="UP000324974"/>
    </source>
</evidence>
<keyword evidence="6" id="KW-0472">Membrane</keyword>
<evidence type="ECO:0000256" key="4">
    <source>
        <dbReference type="ARBA" id="ARBA00022452"/>
    </source>
</evidence>
<keyword evidence="3" id="KW-0813">Transport</keyword>
<accession>A0A5C1ARV5</accession>
<dbReference type="Gene3D" id="1.20.1600.10">
    <property type="entry name" value="Outer membrane efflux proteins (OEP)"/>
    <property type="match status" value="1"/>
</dbReference>
<keyword evidence="10" id="KW-1185">Reference proteome</keyword>
<protein>
    <submittedName>
        <fullName evidence="9">TolC family protein</fullName>
    </submittedName>
</protein>